<dbReference type="InterPro" id="IPR008146">
    <property type="entry name" value="Gln_synth_cat_dom"/>
</dbReference>
<evidence type="ECO:0000256" key="1">
    <source>
        <dbReference type="ARBA" id="ARBA00022598"/>
    </source>
</evidence>
<evidence type="ECO:0000259" key="4">
    <source>
        <dbReference type="PROSITE" id="PS51987"/>
    </source>
</evidence>
<reference evidence="6" key="1">
    <citation type="journal article" date="2022" name="Microbiol. Resour. Announc.">
        <title>Draft Genome Sequence of a Methanogenic Archaeon from West Spitsbergen Permafrost.</title>
        <authorList>
            <person name="Trubitsyn V."/>
            <person name="Rivkina E."/>
            <person name="Shcherbakova V."/>
        </authorList>
    </citation>
    <scope>NUCLEOTIDE SEQUENCE [LARGE SCALE GENOMIC DNA]</scope>
    <source>
        <strain evidence="6">VT</strain>
    </source>
</reference>
<dbReference type="SMART" id="SM01230">
    <property type="entry name" value="Gln-synt_C"/>
    <property type="match status" value="1"/>
</dbReference>
<evidence type="ECO:0000256" key="2">
    <source>
        <dbReference type="PROSITE-ProRule" id="PRU01331"/>
    </source>
</evidence>
<proteinExistence type="inferred from homology"/>
<keyword evidence="1" id="KW-0436">Ligase</keyword>
<dbReference type="PROSITE" id="PS51987">
    <property type="entry name" value="GS_CATALYTIC"/>
    <property type="match status" value="1"/>
</dbReference>
<dbReference type="PANTHER" id="PTHR43785">
    <property type="entry name" value="GAMMA-GLUTAMYLPUTRESCINE SYNTHETASE"/>
    <property type="match status" value="1"/>
</dbReference>
<evidence type="ECO:0000313" key="5">
    <source>
        <dbReference type="EMBL" id="MBZ2166662.1"/>
    </source>
</evidence>
<dbReference type="SUPFAM" id="SSF55931">
    <property type="entry name" value="Glutamine synthetase/guanido kinase"/>
    <property type="match status" value="1"/>
</dbReference>
<dbReference type="EMBL" id="JAIOUQ010000014">
    <property type="protein sequence ID" value="MBZ2166662.1"/>
    <property type="molecule type" value="Genomic_DNA"/>
</dbReference>
<sequence>MSVLKEFSSDNKFLRIVWCDNANIIRSKSLRLHSKANSIFYVGISKAQQAVPVIYDGVVPDSLLGPVGEVYLKADNSTITQLPYAPGHLRAMGDMYFNDEPWQYCTRGYLRRMVDHAGEYGLNIKASFENEFYLLKNSDNLESVDSTPFASTLSMDVNHEVIMDMVDSVEAQGMVVEQYYPEAGPGQQEITIGYDDVLRAADNQIMFRETVNAVALKHGIKASFLPKIFPDSSGSGCHLHMSLWKNGENITHDPSGKWKLSKEASYFIAGVLHHLPSLMAITTPISNSYKRIKPHSWSGKYKCWGLDNREASIRVVSEPDGSIKHFELKTLDAAANPYLALGAVIRAGIDGLDNKFKLPYPVQSDPGDIGDGERDDLGIEELPSCPVDALENLENNITIMNSLGKGLSAAYLAVKREEWRILKDLNMDEEVSCLIDRY</sequence>
<organism evidence="5 6">
    <name type="scientific">Methanobacterium spitsbergense</name>
    <dbReference type="NCBI Taxonomy" id="2874285"/>
    <lineage>
        <taxon>Archaea</taxon>
        <taxon>Methanobacteriati</taxon>
        <taxon>Methanobacteriota</taxon>
        <taxon>Methanomada group</taxon>
        <taxon>Methanobacteria</taxon>
        <taxon>Methanobacteriales</taxon>
        <taxon>Methanobacteriaceae</taxon>
        <taxon>Methanobacterium</taxon>
    </lineage>
</organism>
<dbReference type="AlphaFoldDB" id="A0A8T5URJ8"/>
<dbReference type="RefSeq" id="WP_223792209.1">
    <property type="nucleotide sequence ID" value="NZ_JAIOUQ010000014.1"/>
</dbReference>
<dbReference type="GO" id="GO:0006542">
    <property type="term" value="P:glutamine biosynthetic process"/>
    <property type="evidence" value="ECO:0007669"/>
    <property type="project" value="InterPro"/>
</dbReference>
<dbReference type="Gene3D" id="3.30.590.10">
    <property type="entry name" value="Glutamine synthetase/guanido kinase, catalytic domain"/>
    <property type="match status" value="1"/>
</dbReference>
<comment type="caution">
    <text evidence="5">The sequence shown here is derived from an EMBL/GenBank/DDBJ whole genome shotgun (WGS) entry which is preliminary data.</text>
</comment>
<dbReference type="InterPro" id="IPR036651">
    <property type="entry name" value="Gln_synt_N_sf"/>
</dbReference>
<dbReference type="InterPro" id="IPR014746">
    <property type="entry name" value="Gln_synth/guanido_kin_cat_dom"/>
</dbReference>
<dbReference type="PANTHER" id="PTHR43785:SF2">
    <property type="entry name" value="TYPE-1 GLUTAMINE SYNTHETASE 1"/>
    <property type="match status" value="1"/>
</dbReference>
<dbReference type="Proteomes" id="UP000825933">
    <property type="component" value="Unassembled WGS sequence"/>
</dbReference>
<evidence type="ECO:0000313" key="6">
    <source>
        <dbReference type="Proteomes" id="UP000825933"/>
    </source>
</evidence>
<comment type="similarity">
    <text evidence="2 3">Belongs to the glutamine synthetase family.</text>
</comment>
<keyword evidence="6" id="KW-1185">Reference proteome</keyword>
<gene>
    <name evidence="5" type="ORF">K8N75_11495</name>
</gene>
<dbReference type="Pfam" id="PF00120">
    <property type="entry name" value="Gln-synt_C"/>
    <property type="match status" value="1"/>
</dbReference>
<dbReference type="GO" id="GO:0004356">
    <property type="term" value="F:glutamine synthetase activity"/>
    <property type="evidence" value="ECO:0007669"/>
    <property type="project" value="InterPro"/>
</dbReference>
<evidence type="ECO:0000256" key="3">
    <source>
        <dbReference type="RuleBase" id="RU000384"/>
    </source>
</evidence>
<accession>A0A8T5URJ8</accession>
<protein>
    <submittedName>
        <fullName evidence="5">Glutamine synthetase family protein</fullName>
    </submittedName>
</protein>
<feature type="domain" description="GS catalytic" evidence="4">
    <location>
        <begin position="106"/>
        <end position="438"/>
    </location>
</feature>
<name>A0A8T5URJ8_9EURY</name>
<dbReference type="Gene3D" id="3.10.20.70">
    <property type="entry name" value="Glutamine synthetase, N-terminal domain"/>
    <property type="match status" value="1"/>
</dbReference>